<feature type="region of interest" description="Disordered" evidence="3">
    <location>
        <begin position="732"/>
        <end position="758"/>
    </location>
</feature>
<feature type="compositionally biased region" description="Polar residues" evidence="3">
    <location>
        <begin position="742"/>
        <end position="756"/>
    </location>
</feature>
<feature type="region of interest" description="Disordered" evidence="3">
    <location>
        <begin position="179"/>
        <end position="219"/>
    </location>
</feature>
<gene>
    <name evidence="5" type="ORF">CEURO_LOCUS4376</name>
</gene>
<feature type="region of interest" description="Disordered" evidence="3">
    <location>
        <begin position="398"/>
        <end position="428"/>
    </location>
</feature>
<dbReference type="InterPro" id="IPR006607">
    <property type="entry name" value="DM15"/>
</dbReference>
<evidence type="ECO:0000256" key="3">
    <source>
        <dbReference type="SAM" id="MobiDB-lite"/>
    </source>
</evidence>
<dbReference type="Gene3D" id="1.10.10.10">
    <property type="entry name" value="Winged helix-like DNA-binding domain superfamily/Winged helix DNA-binding domain"/>
    <property type="match status" value="1"/>
</dbReference>
<feature type="domain" description="HTH La-type RNA-binding" evidence="4">
    <location>
        <begin position="305"/>
        <end position="394"/>
    </location>
</feature>
<reference evidence="5" key="1">
    <citation type="submission" date="2022-07" db="EMBL/GenBank/DDBJ databases">
        <authorList>
            <person name="Macas J."/>
            <person name="Novak P."/>
            <person name="Neumann P."/>
        </authorList>
    </citation>
    <scope>NUCLEOTIDE SEQUENCE</scope>
</reference>
<dbReference type="CDD" id="cd07323">
    <property type="entry name" value="LAM"/>
    <property type="match status" value="1"/>
</dbReference>
<feature type="region of interest" description="Disordered" evidence="3">
    <location>
        <begin position="630"/>
        <end position="696"/>
    </location>
</feature>
<dbReference type="OrthoDB" id="340227at2759"/>
<dbReference type="SMART" id="SM00715">
    <property type="entry name" value="LA"/>
    <property type="match status" value="1"/>
</dbReference>
<evidence type="ECO:0000313" key="6">
    <source>
        <dbReference type="Proteomes" id="UP001152484"/>
    </source>
</evidence>
<feature type="region of interest" description="Disordered" evidence="3">
    <location>
        <begin position="478"/>
        <end position="519"/>
    </location>
</feature>
<dbReference type="SUPFAM" id="SSF46785">
    <property type="entry name" value="Winged helix' DNA-binding domain"/>
    <property type="match status" value="1"/>
</dbReference>
<keyword evidence="6" id="KW-1185">Reference proteome</keyword>
<dbReference type="EMBL" id="CAMAPE010000008">
    <property type="protein sequence ID" value="CAH9072497.1"/>
    <property type="molecule type" value="Genomic_DNA"/>
</dbReference>
<name>A0A9P1E139_CUSEU</name>
<proteinExistence type="predicted"/>
<dbReference type="Pfam" id="PF05383">
    <property type="entry name" value="La"/>
    <property type="match status" value="1"/>
</dbReference>
<feature type="compositionally biased region" description="Low complexity" evidence="3">
    <location>
        <begin position="33"/>
        <end position="66"/>
    </location>
</feature>
<evidence type="ECO:0000256" key="2">
    <source>
        <dbReference type="PROSITE-ProRule" id="PRU00332"/>
    </source>
</evidence>
<comment type="caution">
    <text evidence="5">The sequence shown here is derived from an EMBL/GenBank/DDBJ whole genome shotgun (WGS) entry which is preliminary data.</text>
</comment>
<protein>
    <recommendedName>
        <fullName evidence="4">HTH La-type RNA-binding domain-containing protein</fullName>
    </recommendedName>
</protein>
<organism evidence="5 6">
    <name type="scientific">Cuscuta europaea</name>
    <name type="common">European dodder</name>
    <dbReference type="NCBI Taxonomy" id="41803"/>
    <lineage>
        <taxon>Eukaryota</taxon>
        <taxon>Viridiplantae</taxon>
        <taxon>Streptophyta</taxon>
        <taxon>Embryophyta</taxon>
        <taxon>Tracheophyta</taxon>
        <taxon>Spermatophyta</taxon>
        <taxon>Magnoliopsida</taxon>
        <taxon>eudicotyledons</taxon>
        <taxon>Gunneridae</taxon>
        <taxon>Pentapetalae</taxon>
        <taxon>asterids</taxon>
        <taxon>lamiids</taxon>
        <taxon>Solanales</taxon>
        <taxon>Convolvulaceae</taxon>
        <taxon>Cuscuteae</taxon>
        <taxon>Cuscuta</taxon>
        <taxon>Cuscuta subgen. Cuscuta</taxon>
    </lineage>
</organism>
<keyword evidence="1 2" id="KW-0694">RNA-binding</keyword>
<evidence type="ECO:0000313" key="5">
    <source>
        <dbReference type="EMBL" id="CAH9072497.1"/>
    </source>
</evidence>
<sequence>MTESEITVDDHQAYTEPPKSHWKTPPQATGEISSPAAAPDSDSWPALSDAQQRLKSNNSGSSSSKSLPPVNERKTADASPPPPPVPGSVEHRKFQGHANAKHSHRQFSARQPKAGPRHRPNGAPPFPVPMAYHQPGFHPVYPTMVSVPHFQVPAYAYQHHARGSFPISEGHMVKPGSNIATQAFVPPGKGSSLESPLPGDQNPHDPKSFMGRPNKHEHSVQSKSALPNLPPIASKDNIQPQPGMGQRPFMRPPFYGPAPSFVDGANFQGPPGAIYYLHHPPPIGVRVPYPPHFLPPPMPGTRMPPSPILTLKASIIKQIEYYFSDANLQSDHYLLSLMDNHGWVPISIIADFKRVKSMSTDIPFILDALQASSSVEVQGDKVRKRDEWFKYIRATPDQKSSTPVLTPQEQSREQVASDLKKNEPNELTQDNHVVNTSLDNGVPFEPPSVVVRTQNVLVGNGTVDMRKMPQVLDVVSHAQSGDITSQSSRNDKTSSIDISSGPSFAEENVDSDGLQSPHDQVSSDIAVKNMDDLSNDFSSTFMLDEELELEHKTAVKDNMPLTERLDDEDDEMVINDEEDIEKLVIVTRNTQIPRESGTIAIESNHISRELASAINDGLYFYEQELKAQRSNRRSLNSNNDSIDECSKSSGATASMMKSTGEHSFEGNGYEGSDNSNSRRRQTKGFSKQHSVYKQRLFTGNVKSHKTSWSGPGLTSESPPCDSVGFFFGSTPPDSHGPRHSKCTATPRGNLSGSSPPVGSMPKPFPPFQHPSHKLLQENGFTQQLYKKYHKRCLGERKKLGIGCSEEMNTLYRFWSYFLRNMFIRSMYNEFRKLAQEDAAANYNYGMECLFRFYSYGLEKDFREDLYDDFEKLSLDFYNRGNLYGLEKYWAFHHYREARDQRAAVPLKKNPELDRLLREKYRSMDDFKQAKEKIASPREEN</sequence>
<dbReference type="Pfam" id="PF21071">
    <property type="entry name" value="LARP1_HEAT"/>
    <property type="match status" value="1"/>
</dbReference>
<dbReference type="InterPro" id="IPR006630">
    <property type="entry name" value="La_HTH"/>
</dbReference>
<feature type="region of interest" description="Disordered" evidence="3">
    <location>
        <begin position="1"/>
        <end position="124"/>
    </location>
</feature>
<dbReference type="Proteomes" id="UP001152484">
    <property type="component" value="Unassembled WGS sequence"/>
</dbReference>
<dbReference type="PROSITE" id="PS50961">
    <property type="entry name" value="HTH_LA"/>
    <property type="match status" value="1"/>
</dbReference>
<feature type="compositionally biased region" description="Polar residues" evidence="3">
    <location>
        <begin position="478"/>
        <end position="488"/>
    </location>
</feature>
<dbReference type="SMART" id="SM00684">
    <property type="entry name" value="DM15"/>
    <property type="match status" value="3"/>
</dbReference>
<evidence type="ECO:0000256" key="1">
    <source>
        <dbReference type="ARBA" id="ARBA00022884"/>
    </source>
</evidence>
<feature type="compositionally biased region" description="Polar residues" evidence="3">
    <location>
        <begin position="647"/>
        <end position="657"/>
    </location>
</feature>
<dbReference type="InterPro" id="IPR036390">
    <property type="entry name" value="WH_DNA-bd_sf"/>
</dbReference>
<dbReference type="GO" id="GO:0000339">
    <property type="term" value="F:RNA cap binding"/>
    <property type="evidence" value="ECO:0007669"/>
    <property type="project" value="InterPro"/>
</dbReference>
<dbReference type="AlphaFoldDB" id="A0A9P1E139"/>
<dbReference type="InterPro" id="IPR036388">
    <property type="entry name" value="WH-like_DNA-bd_sf"/>
</dbReference>
<dbReference type="PANTHER" id="PTHR22792">
    <property type="entry name" value="LUPUS LA PROTEIN-RELATED"/>
    <property type="match status" value="1"/>
</dbReference>
<dbReference type="InterPro" id="IPR045180">
    <property type="entry name" value="La_dom_prot"/>
</dbReference>
<feature type="compositionally biased region" description="Polar residues" evidence="3">
    <location>
        <begin position="398"/>
        <end position="409"/>
    </location>
</feature>
<evidence type="ECO:0000259" key="4">
    <source>
        <dbReference type="PROSITE" id="PS50961"/>
    </source>
</evidence>
<dbReference type="GO" id="GO:0048255">
    <property type="term" value="P:mRNA stabilization"/>
    <property type="evidence" value="ECO:0007669"/>
    <property type="project" value="InterPro"/>
</dbReference>
<accession>A0A9P1E139</accession>
<dbReference type="PANTHER" id="PTHR22792:SF101">
    <property type="entry name" value="LA-RELATED PROTEIN 1A"/>
    <property type="match status" value="1"/>
</dbReference>